<accession>A0A9P5MTC1</accession>
<feature type="transmembrane region" description="Helical" evidence="1">
    <location>
        <begin position="117"/>
        <end position="141"/>
    </location>
</feature>
<protein>
    <submittedName>
        <fullName evidence="2">Uncharacterized protein</fullName>
    </submittedName>
</protein>
<reference evidence="2" key="2">
    <citation type="journal article" date="2020" name="Nat. Commun.">
        <title>Large-scale genome sequencing of mycorrhizal fungi provides insights into the early evolution of symbiotic traits.</title>
        <authorList>
            <person name="Miyauchi S."/>
            <person name="Kiss E."/>
            <person name="Kuo A."/>
            <person name="Drula E."/>
            <person name="Kohler A."/>
            <person name="Sanchez-Garcia M."/>
            <person name="Morin E."/>
            <person name="Andreopoulos B."/>
            <person name="Barry K.W."/>
            <person name="Bonito G."/>
            <person name="Buee M."/>
            <person name="Carver A."/>
            <person name="Chen C."/>
            <person name="Cichocki N."/>
            <person name="Clum A."/>
            <person name="Culley D."/>
            <person name="Crous P.W."/>
            <person name="Fauchery L."/>
            <person name="Girlanda M."/>
            <person name="Hayes R.D."/>
            <person name="Keri Z."/>
            <person name="LaButti K."/>
            <person name="Lipzen A."/>
            <person name="Lombard V."/>
            <person name="Magnuson J."/>
            <person name="Maillard F."/>
            <person name="Murat C."/>
            <person name="Nolan M."/>
            <person name="Ohm R.A."/>
            <person name="Pangilinan J."/>
            <person name="Pereira M.F."/>
            <person name="Perotto S."/>
            <person name="Peter M."/>
            <person name="Pfister S."/>
            <person name="Riley R."/>
            <person name="Sitrit Y."/>
            <person name="Stielow J.B."/>
            <person name="Szollosi G."/>
            <person name="Zifcakova L."/>
            <person name="Stursova M."/>
            <person name="Spatafora J.W."/>
            <person name="Tedersoo L."/>
            <person name="Vaario L.M."/>
            <person name="Yamada A."/>
            <person name="Yan M."/>
            <person name="Wang P."/>
            <person name="Xu J."/>
            <person name="Bruns T."/>
            <person name="Baldrian P."/>
            <person name="Vilgalys R."/>
            <person name="Dunand C."/>
            <person name="Henrissat B."/>
            <person name="Grigoriev I.V."/>
            <person name="Hibbett D."/>
            <person name="Nagy L.G."/>
            <person name="Martin F.M."/>
        </authorList>
    </citation>
    <scope>NUCLEOTIDE SEQUENCE</scope>
    <source>
        <strain evidence="2">Prilba</strain>
    </source>
</reference>
<evidence type="ECO:0000313" key="3">
    <source>
        <dbReference type="Proteomes" id="UP000759537"/>
    </source>
</evidence>
<name>A0A9P5MTC1_9AGAM</name>
<gene>
    <name evidence="2" type="ORF">DFH94DRAFT_77741</name>
</gene>
<reference evidence="2" key="1">
    <citation type="submission" date="2019-10" db="EMBL/GenBank/DDBJ databases">
        <authorList>
            <consortium name="DOE Joint Genome Institute"/>
            <person name="Kuo A."/>
            <person name="Miyauchi S."/>
            <person name="Kiss E."/>
            <person name="Drula E."/>
            <person name="Kohler A."/>
            <person name="Sanchez-Garcia M."/>
            <person name="Andreopoulos B."/>
            <person name="Barry K.W."/>
            <person name="Bonito G."/>
            <person name="Buee M."/>
            <person name="Carver A."/>
            <person name="Chen C."/>
            <person name="Cichocki N."/>
            <person name="Clum A."/>
            <person name="Culley D."/>
            <person name="Crous P.W."/>
            <person name="Fauchery L."/>
            <person name="Girlanda M."/>
            <person name="Hayes R."/>
            <person name="Keri Z."/>
            <person name="LaButti K."/>
            <person name="Lipzen A."/>
            <person name="Lombard V."/>
            <person name="Magnuson J."/>
            <person name="Maillard F."/>
            <person name="Morin E."/>
            <person name="Murat C."/>
            <person name="Nolan M."/>
            <person name="Ohm R."/>
            <person name="Pangilinan J."/>
            <person name="Pereira M."/>
            <person name="Perotto S."/>
            <person name="Peter M."/>
            <person name="Riley R."/>
            <person name="Sitrit Y."/>
            <person name="Stielow B."/>
            <person name="Szollosi G."/>
            <person name="Zifcakova L."/>
            <person name="Stursova M."/>
            <person name="Spatafora J.W."/>
            <person name="Tedersoo L."/>
            <person name="Vaario L.-M."/>
            <person name="Yamada A."/>
            <person name="Yan M."/>
            <person name="Wang P."/>
            <person name="Xu J."/>
            <person name="Bruns T."/>
            <person name="Baldrian P."/>
            <person name="Vilgalys R."/>
            <person name="Henrissat B."/>
            <person name="Grigoriev I.V."/>
            <person name="Hibbett D."/>
            <person name="Nagy L.G."/>
            <person name="Martin F.M."/>
        </authorList>
    </citation>
    <scope>NUCLEOTIDE SEQUENCE</scope>
    <source>
        <strain evidence="2">Prilba</strain>
    </source>
</reference>
<proteinExistence type="predicted"/>
<organism evidence="2 3">
    <name type="scientific">Russula ochroleuca</name>
    <dbReference type="NCBI Taxonomy" id="152965"/>
    <lineage>
        <taxon>Eukaryota</taxon>
        <taxon>Fungi</taxon>
        <taxon>Dikarya</taxon>
        <taxon>Basidiomycota</taxon>
        <taxon>Agaricomycotina</taxon>
        <taxon>Agaricomycetes</taxon>
        <taxon>Russulales</taxon>
        <taxon>Russulaceae</taxon>
        <taxon>Russula</taxon>
    </lineage>
</organism>
<feature type="transmembrane region" description="Helical" evidence="1">
    <location>
        <begin position="20"/>
        <end position="40"/>
    </location>
</feature>
<dbReference type="OrthoDB" id="3197626at2759"/>
<evidence type="ECO:0000256" key="1">
    <source>
        <dbReference type="SAM" id="Phobius"/>
    </source>
</evidence>
<feature type="transmembrane region" description="Helical" evidence="1">
    <location>
        <begin position="202"/>
        <end position="221"/>
    </location>
</feature>
<dbReference type="Proteomes" id="UP000759537">
    <property type="component" value="Unassembled WGS sequence"/>
</dbReference>
<keyword evidence="1" id="KW-1133">Transmembrane helix</keyword>
<comment type="caution">
    <text evidence="2">The sequence shown here is derived from an EMBL/GenBank/DDBJ whole genome shotgun (WGS) entry which is preliminary data.</text>
</comment>
<feature type="transmembrane region" description="Helical" evidence="1">
    <location>
        <begin position="161"/>
        <end position="181"/>
    </location>
</feature>
<keyword evidence="1" id="KW-0472">Membrane</keyword>
<evidence type="ECO:0000313" key="2">
    <source>
        <dbReference type="EMBL" id="KAF8478049.1"/>
    </source>
</evidence>
<keyword evidence="3" id="KW-1185">Reference proteome</keyword>
<feature type="transmembrane region" description="Helical" evidence="1">
    <location>
        <begin position="83"/>
        <end position="105"/>
    </location>
</feature>
<keyword evidence="1" id="KW-0812">Transmembrane</keyword>
<feature type="transmembrane region" description="Helical" evidence="1">
    <location>
        <begin position="52"/>
        <end position="71"/>
    </location>
</feature>
<sequence length="293" mass="33116">MLALHARRALDNPMVLTKIWLIVAGIYIWEFITSLGYEWDVIRGHRSYRWTIWVYSITRIAALMSVILNLITFNTSTAINCQAWVTLLWTSSCLSLCTGSLLIVLRVIAIWDRSKIVMAISIGLWVTNASVIILSVARIRAIWLPLVNTCGVTNLDASKPTLIALFGTDFLLLLIMLAGLLRLRRRGGGTLKLGRILWRQGIIWLSISTIAELLQMLFLVLNINGKFRSLITQCGMLIGLNSASRTRQLVLVTRCGYTGNLFDPVISFSSKFFFPSRLRTRLGMPPEWPLYLK</sequence>
<dbReference type="AlphaFoldDB" id="A0A9P5MTC1"/>
<dbReference type="EMBL" id="WHVB01000012">
    <property type="protein sequence ID" value="KAF8478049.1"/>
    <property type="molecule type" value="Genomic_DNA"/>
</dbReference>